<dbReference type="GO" id="GO:0005975">
    <property type="term" value="P:carbohydrate metabolic process"/>
    <property type="evidence" value="ECO:0007669"/>
    <property type="project" value="InterPro"/>
</dbReference>
<reference evidence="3 4" key="1">
    <citation type="journal article" date="2005" name="Int. J. Syst. Evol. Microbiol.">
        <title>Bacillus litoralis sp. nov., isolated from a tidal flat of the Yellow Sea in Korea.</title>
        <authorList>
            <person name="Yoon J.H."/>
            <person name="Oh T.K."/>
        </authorList>
    </citation>
    <scope>NUCLEOTIDE SEQUENCE [LARGE SCALE GENOMIC DNA]</scope>
    <source>
        <strain evidence="3 4">SW-211</strain>
    </source>
</reference>
<proteinExistence type="predicted"/>
<keyword evidence="4" id="KW-1185">Reference proteome</keyword>
<comment type="caution">
    <text evidence="3">The sequence shown here is derived from an EMBL/GenBank/DDBJ whole genome shotgun (WGS) entry which is preliminary data.</text>
</comment>
<dbReference type="InterPro" id="IPR052043">
    <property type="entry name" value="PolySaccharide_Degr_Enz"/>
</dbReference>
<keyword evidence="2" id="KW-0472">Membrane</keyword>
<dbReference type="InterPro" id="IPR012341">
    <property type="entry name" value="6hp_glycosidase-like_sf"/>
</dbReference>
<dbReference type="AlphaFoldDB" id="A0A5C6W7C8"/>
<organism evidence="3 4">
    <name type="scientific">Metabacillus litoralis</name>
    <dbReference type="NCBI Taxonomy" id="152268"/>
    <lineage>
        <taxon>Bacteria</taxon>
        <taxon>Bacillati</taxon>
        <taxon>Bacillota</taxon>
        <taxon>Bacilli</taxon>
        <taxon>Bacillales</taxon>
        <taxon>Bacillaceae</taxon>
        <taxon>Metabacillus</taxon>
    </lineage>
</organism>
<dbReference type="SUPFAM" id="SSF48208">
    <property type="entry name" value="Six-hairpin glycosidases"/>
    <property type="match status" value="1"/>
</dbReference>
<keyword evidence="2" id="KW-0812">Transmembrane</keyword>
<evidence type="ECO:0008006" key="5">
    <source>
        <dbReference type="Google" id="ProtNLM"/>
    </source>
</evidence>
<dbReference type="PANTHER" id="PTHR33886:SF8">
    <property type="entry name" value="UNSATURATED RHAMNOGALACTURONAN HYDROLASE (EUROFUNG)"/>
    <property type="match status" value="1"/>
</dbReference>
<protein>
    <recommendedName>
        <fullName evidence="5">Glycosyl hydrolase</fullName>
    </recommendedName>
</protein>
<name>A0A5C6W7C8_9BACI</name>
<dbReference type="OrthoDB" id="9807186at2"/>
<dbReference type="PANTHER" id="PTHR33886">
    <property type="entry name" value="UNSATURATED RHAMNOGALACTURONAN HYDROLASE (EUROFUNG)"/>
    <property type="match status" value="1"/>
</dbReference>
<dbReference type="Gene3D" id="1.50.10.10">
    <property type="match status" value="1"/>
</dbReference>
<keyword evidence="2" id="KW-1133">Transmembrane helix</keyword>
<evidence type="ECO:0000256" key="1">
    <source>
        <dbReference type="ARBA" id="ARBA00022801"/>
    </source>
</evidence>
<evidence type="ECO:0000313" key="4">
    <source>
        <dbReference type="Proteomes" id="UP000321363"/>
    </source>
</evidence>
<dbReference type="Proteomes" id="UP000321363">
    <property type="component" value="Unassembled WGS sequence"/>
</dbReference>
<dbReference type="EMBL" id="VOQF01000002">
    <property type="protein sequence ID" value="TXC92362.1"/>
    <property type="molecule type" value="Genomic_DNA"/>
</dbReference>
<dbReference type="InterPro" id="IPR010905">
    <property type="entry name" value="Glyco_hydro_88"/>
</dbReference>
<gene>
    <name evidence="3" type="ORF">FS935_04720</name>
</gene>
<dbReference type="Pfam" id="PF07470">
    <property type="entry name" value="Glyco_hydro_88"/>
    <property type="match status" value="1"/>
</dbReference>
<dbReference type="RefSeq" id="WP_146946405.1">
    <property type="nucleotide sequence ID" value="NZ_VOQF01000002.1"/>
</dbReference>
<evidence type="ECO:0000256" key="2">
    <source>
        <dbReference type="SAM" id="Phobius"/>
    </source>
</evidence>
<evidence type="ECO:0000313" key="3">
    <source>
        <dbReference type="EMBL" id="TXC92362.1"/>
    </source>
</evidence>
<accession>A0A5C6W7C8</accession>
<dbReference type="InterPro" id="IPR008928">
    <property type="entry name" value="6-hairpin_glycosidase_sf"/>
</dbReference>
<sequence>MIFDILISISCLFILIVITMDVFPSITNWVLRLRIGRYRDKYKWNNVITKKGGDWLLRTPKIKVTDNTRLVFIDILKGNYSNNAIQHWQEASLLLGLSEYLKVNKDREIEKAVIKYLNKKFDENGKWRAVPKYIDGAILAYAIMKLDFINKDHYKEAFDEIWKLIIDHVGKDGTVEYRSFMKSYRYVDTIGFICPFLISYGKRYKRDECIELAIKQICEFEKYGMLCDYFIPCHVYKIENKIPLGMFGWGRGLGWYAIGLIDSWNELTEYPEYKKMLEKSVRRFATTAMNLQQENGSWNWCVTRNESRPDSSTTATLGWFLVNAAKIKDISDECLASSKCAIEYLMKVTRRNGAIDFSQGDTKDIGVYSTLFNILPFTQGFSIRFINYYHRRINKSNNIIIEGINEEKDLLKKTV</sequence>
<dbReference type="GO" id="GO:0016787">
    <property type="term" value="F:hydrolase activity"/>
    <property type="evidence" value="ECO:0007669"/>
    <property type="project" value="UniProtKB-KW"/>
</dbReference>
<keyword evidence="1" id="KW-0378">Hydrolase</keyword>
<feature type="transmembrane region" description="Helical" evidence="2">
    <location>
        <begin position="6"/>
        <end position="31"/>
    </location>
</feature>